<reference evidence="2 3" key="1">
    <citation type="submission" date="2020-08" db="EMBL/GenBank/DDBJ databases">
        <title>Genomic Encyclopedia of Type Strains, Phase IV (KMG-IV): sequencing the most valuable type-strain genomes for metagenomic binning, comparative biology and taxonomic classification.</title>
        <authorList>
            <person name="Goeker M."/>
        </authorList>
    </citation>
    <scope>NUCLEOTIDE SEQUENCE [LARGE SCALE GENOMIC DNA]</scope>
    <source>
        <strain evidence="2 3">DSM 22548</strain>
    </source>
</reference>
<proteinExistence type="predicted"/>
<dbReference type="SUPFAM" id="SSF56935">
    <property type="entry name" value="Porins"/>
    <property type="match status" value="1"/>
</dbReference>
<evidence type="ECO:0000256" key="1">
    <source>
        <dbReference type="SAM" id="SignalP"/>
    </source>
</evidence>
<dbReference type="Proteomes" id="UP000541425">
    <property type="component" value="Unassembled WGS sequence"/>
</dbReference>
<accession>A0A7W5UJH9</accession>
<sequence>MKYPLLIASALALTTTAMAQNNGSNSPYSRYGFGLLNDRQSATSTAMSGTGYGWRGGTEVNFKNPASFSAIDSLSFIFDVGLSLQNANIKQGNQSVNARNTSIDYITVGFRGARHLGFSLGMIPYSTIGYSMNDKRTWTASTGDVTETNVHNGSGGLQQVYLGVGWEPFRGFSFGVNGGYLWGDMEHNIVASFSDATINTRRRAYDSHVKTYTVNFGLQYEQRINKKNSIILGLTYGFGHKTQGYANYYDQQLQNKVYVGDTLSLRNGFELPHTYGVGFTWNYNNRLRVAADYTLQEWSKVQYPTLSTSTSGYTYTAKTGQFTDLSKYSLGAEYIVNPDGYRWYNRIRYRLGAAYTTPYTKVNGSDGPRNYQVSAGVGIPIVNSHNNRCVLNLAAGFEHVAPQISGSLKENYMRFSIGVTFNENWFNKWKAQ</sequence>
<dbReference type="AlphaFoldDB" id="A0A7W5UJH9"/>
<protein>
    <submittedName>
        <fullName evidence="2">Uncharacterized protein</fullName>
    </submittedName>
</protein>
<keyword evidence="1" id="KW-0732">Signal</keyword>
<dbReference type="EMBL" id="JACICA010000004">
    <property type="protein sequence ID" value="MBB3702592.1"/>
    <property type="molecule type" value="Genomic_DNA"/>
</dbReference>
<dbReference type="RefSeq" id="WP_183695811.1">
    <property type="nucleotide sequence ID" value="NZ_JACICA010000004.1"/>
</dbReference>
<evidence type="ECO:0000313" key="2">
    <source>
        <dbReference type="EMBL" id="MBB3702592.1"/>
    </source>
</evidence>
<comment type="caution">
    <text evidence="2">The sequence shown here is derived from an EMBL/GenBank/DDBJ whole genome shotgun (WGS) entry which is preliminary data.</text>
</comment>
<dbReference type="Gene3D" id="2.40.160.60">
    <property type="entry name" value="Outer membrane protein transport protein (OMPP1/FadL/TodX)"/>
    <property type="match status" value="1"/>
</dbReference>
<feature type="chain" id="PRO_5031499754" evidence="1">
    <location>
        <begin position="20"/>
        <end position="432"/>
    </location>
</feature>
<evidence type="ECO:0000313" key="3">
    <source>
        <dbReference type="Proteomes" id="UP000541425"/>
    </source>
</evidence>
<feature type="signal peptide" evidence="1">
    <location>
        <begin position="1"/>
        <end position="19"/>
    </location>
</feature>
<gene>
    <name evidence="2" type="ORF">FHS60_001055</name>
</gene>
<name>A0A7W5UJH9_9BACT</name>
<organism evidence="2 3">
    <name type="scientific">Alloprevotella rava</name>
    <dbReference type="NCBI Taxonomy" id="671218"/>
    <lineage>
        <taxon>Bacteria</taxon>
        <taxon>Pseudomonadati</taxon>
        <taxon>Bacteroidota</taxon>
        <taxon>Bacteroidia</taxon>
        <taxon>Bacteroidales</taxon>
        <taxon>Prevotellaceae</taxon>
        <taxon>Alloprevotella</taxon>
    </lineage>
</organism>